<dbReference type="EMBL" id="CP021434">
    <property type="protein sequence ID" value="ARU61278.1"/>
    <property type="molecule type" value="Genomic_DNA"/>
</dbReference>
<evidence type="ECO:0000259" key="2">
    <source>
        <dbReference type="PROSITE" id="PS50943"/>
    </source>
</evidence>
<dbReference type="PROSITE" id="PS50943">
    <property type="entry name" value="HTH_CROC1"/>
    <property type="match status" value="1"/>
</dbReference>
<feature type="domain" description="HTH cro/C1-type" evidence="2">
    <location>
        <begin position="23"/>
        <end position="77"/>
    </location>
</feature>
<organism evidence="3 4">
    <name type="scientific">Tumebacillus avium</name>
    <dbReference type="NCBI Taxonomy" id="1903704"/>
    <lineage>
        <taxon>Bacteria</taxon>
        <taxon>Bacillati</taxon>
        <taxon>Bacillota</taxon>
        <taxon>Bacilli</taxon>
        <taxon>Bacillales</taxon>
        <taxon>Alicyclobacillaceae</taxon>
        <taxon>Tumebacillus</taxon>
    </lineage>
</organism>
<protein>
    <recommendedName>
        <fullName evidence="2">HTH cro/C1-type domain-containing protein</fullName>
    </recommendedName>
</protein>
<dbReference type="SUPFAM" id="SSF47413">
    <property type="entry name" value="lambda repressor-like DNA-binding domains"/>
    <property type="match status" value="1"/>
</dbReference>
<dbReference type="SMART" id="SM00530">
    <property type="entry name" value="HTH_XRE"/>
    <property type="match status" value="1"/>
</dbReference>
<evidence type="ECO:0000256" key="1">
    <source>
        <dbReference type="ARBA" id="ARBA00023125"/>
    </source>
</evidence>
<evidence type="ECO:0000313" key="3">
    <source>
        <dbReference type="EMBL" id="ARU61278.1"/>
    </source>
</evidence>
<dbReference type="PANTHER" id="PTHR46558">
    <property type="entry name" value="TRACRIPTIONAL REGULATORY PROTEIN-RELATED-RELATED"/>
    <property type="match status" value="1"/>
</dbReference>
<dbReference type="CDD" id="cd00093">
    <property type="entry name" value="HTH_XRE"/>
    <property type="match status" value="1"/>
</dbReference>
<accession>A0A1Y0IL90</accession>
<dbReference type="AlphaFoldDB" id="A0A1Y0IL90"/>
<dbReference type="InterPro" id="IPR010982">
    <property type="entry name" value="Lambda_DNA-bd_dom_sf"/>
</dbReference>
<proteinExistence type="predicted"/>
<keyword evidence="4" id="KW-1185">Reference proteome</keyword>
<dbReference type="InterPro" id="IPR001387">
    <property type="entry name" value="Cro/C1-type_HTH"/>
</dbReference>
<keyword evidence="1" id="KW-0238">DNA-binding</keyword>
<reference evidence="4" key="1">
    <citation type="submission" date="2017-05" db="EMBL/GenBank/DDBJ databases">
        <authorList>
            <person name="Sung H."/>
        </authorList>
    </citation>
    <scope>NUCLEOTIDE SEQUENCE [LARGE SCALE GENOMIC DNA]</scope>
    <source>
        <strain evidence="4">AR23208</strain>
    </source>
</reference>
<evidence type="ECO:0000313" key="4">
    <source>
        <dbReference type="Proteomes" id="UP000195437"/>
    </source>
</evidence>
<dbReference type="Gene3D" id="1.10.260.40">
    <property type="entry name" value="lambda repressor-like DNA-binding domains"/>
    <property type="match status" value="1"/>
</dbReference>
<dbReference type="Proteomes" id="UP000195437">
    <property type="component" value="Chromosome"/>
</dbReference>
<dbReference type="Pfam" id="PF01381">
    <property type="entry name" value="HTH_3"/>
    <property type="match status" value="1"/>
</dbReference>
<sequence length="146" mass="16550">MCHFVTYNGVQVGDGMQIIGTRLKCLREKKGVSQKTVAAHLGIDRTTYTRYELGESKPKYHNLCLLAEYFGTSPDFLLGQLVEENAILPTTEGKTIKEIRDEIAQNKILDVNGKPMSPEVRDDYIKVLDLPIKLRELKLRDAREGQ</sequence>
<name>A0A1Y0IL90_9BACL</name>
<dbReference type="GO" id="GO:0003677">
    <property type="term" value="F:DNA binding"/>
    <property type="evidence" value="ECO:0007669"/>
    <property type="project" value="UniProtKB-KW"/>
</dbReference>
<dbReference type="PANTHER" id="PTHR46558:SF11">
    <property type="entry name" value="HTH-TYPE TRANSCRIPTIONAL REGULATOR XRE"/>
    <property type="match status" value="1"/>
</dbReference>
<gene>
    <name evidence="3" type="ORF">CBW65_09940</name>
</gene>
<dbReference type="KEGG" id="tum:CBW65_09940"/>